<sequence>MHAKLLAAETPVPKPEAKHALRRADKSPLHWAATKENCEEWGHASGLTLDQYFEREQVLQLTTFAQGAHTSWVMAPVFVDHAKRGHGYATHLVTMIRDHWITQRPDLGVSVLY</sequence>
<dbReference type="EMBL" id="GG745329">
    <property type="protein sequence ID" value="KNE55510.1"/>
    <property type="molecule type" value="Genomic_DNA"/>
</dbReference>
<keyword evidence="3" id="KW-1185">Reference proteome</keyword>
<dbReference type="VEuPathDB" id="FungiDB:AMAG_01398"/>
<evidence type="ECO:0000313" key="3">
    <source>
        <dbReference type="Proteomes" id="UP000054350"/>
    </source>
</evidence>
<evidence type="ECO:0000313" key="2">
    <source>
        <dbReference type="EMBL" id="KNE55510.1"/>
    </source>
</evidence>
<proteinExistence type="predicted"/>
<dbReference type="OrthoDB" id="2020070at2759"/>
<feature type="region of interest" description="Disordered" evidence="1">
    <location>
        <begin position="1"/>
        <end position="25"/>
    </location>
</feature>
<name>A0A0L0RZE8_ALLM3</name>
<gene>
    <name evidence="2" type="ORF">AMAG_01398</name>
</gene>
<reference evidence="2 3" key="1">
    <citation type="submission" date="2009-11" db="EMBL/GenBank/DDBJ databases">
        <title>Annotation of Allomyces macrogynus ATCC 38327.</title>
        <authorList>
            <consortium name="The Broad Institute Genome Sequencing Platform"/>
            <person name="Russ C."/>
            <person name="Cuomo C."/>
            <person name="Burger G."/>
            <person name="Gray M.W."/>
            <person name="Holland P.W.H."/>
            <person name="King N."/>
            <person name="Lang F.B.F."/>
            <person name="Roger A.J."/>
            <person name="Ruiz-Trillo I."/>
            <person name="Young S.K."/>
            <person name="Zeng Q."/>
            <person name="Gargeya S."/>
            <person name="Fitzgerald M."/>
            <person name="Haas B."/>
            <person name="Abouelleil A."/>
            <person name="Alvarado L."/>
            <person name="Arachchi H.M."/>
            <person name="Berlin A."/>
            <person name="Chapman S.B."/>
            <person name="Gearin G."/>
            <person name="Goldberg J."/>
            <person name="Griggs A."/>
            <person name="Gujja S."/>
            <person name="Hansen M."/>
            <person name="Heiman D."/>
            <person name="Howarth C."/>
            <person name="Larimer J."/>
            <person name="Lui A."/>
            <person name="MacDonald P.J.P."/>
            <person name="McCowen C."/>
            <person name="Montmayeur A."/>
            <person name="Murphy C."/>
            <person name="Neiman D."/>
            <person name="Pearson M."/>
            <person name="Priest M."/>
            <person name="Roberts A."/>
            <person name="Saif S."/>
            <person name="Shea T."/>
            <person name="Sisk P."/>
            <person name="Stolte C."/>
            <person name="Sykes S."/>
            <person name="Wortman J."/>
            <person name="Nusbaum C."/>
            <person name="Birren B."/>
        </authorList>
    </citation>
    <scope>NUCLEOTIDE SEQUENCE [LARGE SCALE GENOMIC DNA]</scope>
    <source>
        <strain evidence="2 3">ATCC 38327</strain>
    </source>
</reference>
<dbReference type="AlphaFoldDB" id="A0A0L0RZE8"/>
<feature type="compositionally biased region" description="Basic and acidic residues" evidence="1">
    <location>
        <begin position="15"/>
        <end position="25"/>
    </location>
</feature>
<evidence type="ECO:0000256" key="1">
    <source>
        <dbReference type="SAM" id="MobiDB-lite"/>
    </source>
</evidence>
<reference evidence="3" key="2">
    <citation type="submission" date="2009-11" db="EMBL/GenBank/DDBJ databases">
        <title>The Genome Sequence of Allomyces macrogynus strain ATCC 38327.</title>
        <authorList>
            <consortium name="The Broad Institute Genome Sequencing Platform"/>
            <person name="Russ C."/>
            <person name="Cuomo C."/>
            <person name="Shea T."/>
            <person name="Young S.K."/>
            <person name="Zeng Q."/>
            <person name="Koehrsen M."/>
            <person name="Haas B."/>
            <person name="Borodovsky M."/>
            <person name="Guigo R."/>
            <person name="Alvarado L."/>
            <person name="Berlin A."/>
            <person name="Borenstein D."/>
            <person name="Chen Z."/>
            <person name="Engels R."/>
            <person name="Freedman E."/>
            <person name="Gellesch M."/>
            <person name="Goldberg J."/>
            <person name="Griggs A."/>
            <person name="Gujja S."/>
            <person name="Heiman D."/>
            <person name="Hepburn T."/>
            <person name="Howarth C."/>
            <person name="Jen D."/>
            <person name="Larson L."/>
            <person name="Lewis B."/>
            <person name="Mehta T."/>
            <person name="Park D."/>
            <person name="Pearson M."/>
            <person name="Roberts A."/>
            <person name="Saif S."/>
            <person name="Shenoy N."/>
            <person name="Sisk P."/>
            <person name="Stolte C."/>
            <person name="Sykes S."/>
            <person name="Walk T."/>
            <person name="White J."/>
            <person name="Yandava C."/>
            <person name="Burger G."/>
            <person name="Gray M.W."/>
            <person name="Holland P.W.H."/>
            <person name="King N."/>
            <person name="Lang F.B.F."/>
            <person name="Roger A.J."/>
            <person name="Ruiz-Trillo I."/>
            <person name="Lander E."/>
            <person name="Nusbaum C."/>
        </authorList>
    </citation>
    <scope>NUCLEOTIDE SEQUENCE [LARGE SCALE GENOMIC DNA]</scope>
    <source>
        <strain evidence="3">ATCC 38327</strain>
    </source>
</reference>
<dbReference type="Proteomes" id="UP000054350">
    <property type="component" value="Unassembled WGS sequence"/>
</dbReference>
<protein>
    <submittedName>
        <fullName evidence="2">Uncharacterized protein</fullName>
    </submittedName>
</protein>
<accession>A0A0L0RZE8</accession>
<organism evidence="2 3">
    <name type="scientific">Allomyces macrogynus (strain ATCC 38327)</name>
    <name type="common">Allomyces javanicus var. macrogynus</name>
    <dbReference type="NCBI Taxonomy" id="578462"/>
    <lineage>
        <taxon>Eukaryota</taxon>
        <taxon>Fungi</taxon>
        <taxon>Fungi incertae sedis</taxon>
        <taxon>Blastocladiomycota</taxon>
        <taxon>Blastocladiomycetes</taxon>
        <taxon>Blastocladiales</taxon>
        <taxon>Blastocladiaceae</taxon>
        <taxon>Allomyces</taxon>
    </lineage>
</organism>